<protein>
    <recommendedName>
        <fullName evidence="3">EF-hand domain-containing protein</fullName>
    </recommendedName>
</protein>
<evidence type="ECO:0000313" key="2">
    <source>
        <dbReference type="Proteomes" id="UP000094936"/>
    </source>
</evidence>
<gene>
    <name evidence="1" type="ORF">A8L45_17825</name>
</gene>
<proteinExistence type="predicted"/>
<dbReference type="Gene3D" id="2.80.10.50">
    <property type="match status" value="1"/>
</dbReference>
<reference evidence="1 2" key="1">
    <citation type="submission" date="2016-05" db="EMBL/GenBank/DDBJ databases">
        <title>Genomic Taxonomy of the Vibrionaceae.</title>
        <authorList>
            <person name="Gomez-Gil B."/>
            <person name="Enciso-Ibarra J."/>
        </authorList>
    </citation>
    <scope>NUCLEOTIDE SEQUENCE [LARGE SCALE GENOMIC DNA]</scope>
    <source>
        <strain evidence="1 2">CAIM 1920</strain>
    </source>
</reference>
<evidence type="ECO:0008006" key="3">
    <source>
        <dbReference type="Google" id="ProtNLM"/>
    </source>
</evidence>
<organism evidence="1 2">
    <name type="scientific">Veronia pacifica</name>
    <dbReference type="NCBI Taxonomy" id="1080227"/>
    <lineage>
        <taxon>Bacteria</taxon>
        <taxon>Pseudomonadati</taxon>
        <taxon>Pseudomonadota</taxon>
        <taxon>Gammaproteobacteria</taxon>
        <taxon>Vibrionales</taxon>
        <taxon>Vibrionaceae</taxon>
        <taxon>Veronia</taxon>
    </lineage>
</organism>
<accession>A0A1C3EDE2</accession>
<dbReference type="PANTHER" id="PTHR39431">
    <property type="entry name" value="FRPA/C-RELATED PROTEIN"/>
    <property type="match status" value="1"/>
</dbReference>
<dbReference type="PANTHER" id="PTHR39431:SF1">
    <property type="entry name" value="FRPA_C-RELATED PROTEIN"/>
    <property type="match status" value="1"/>
</dbReference>
<name>A0A1C3EDE2_9GAMM</name>
<evidence type="ECO:0000313" key="1">
    <source>
        <dbReference type="EMBL" id="ODA31220.1"/>
    </source>
</evidence>
<dbReference type="AlphaFoldDB" id="A0A1C3EDE2"/>
<keyword evidence="2" id="KW-1185">Reference proteome</keyword>
<dbReference type="STRING" id="1080227.A8L45_17825"/>
<dbReference type="RefSeq" id="WP_068904719.1">
    <property type="nucleotide sequence ID" value="NZ_JBHUIF010000029.1"/>
</dbReference>
<comment type="caution">
    <text evidence="1">The sequence shown here is derived from an EMBL/GenBank/DDBJ whole genome shotgun (WGS) entry which is preliminary data.</text>
</comment>
<dbReference type="Proteomes" id="UP000094936">
    <property type="component" value="Unassembled WGS sequence"/>
</dbReference>
<dbReference type="OrthoDB" id="1676884at2"/>
<sequence length="469" mass="50424">MTFIPVFNQGMAQQMTAMPTFNAMPLQQARQATALVPVTLAFPQNAPDPSAYYMARFQANNAMQMRAAVMPQFRPAVMPGLVPGMQDLQKLLFSMLGNFQLSPYGFPPAGQLQGFGVPGAGPRFTPPMNQMLFGGAGRFGGAMMGLQYINEKKIDAEVGGFLAPYGGAKKLDNGNYEITKGKWAGHKAIWLEDRKAFHLVDNKTNMPKGLFQHASKTEKLASDINTKQIGGGWIAGHGGYHKAGGGTVITAGRYKGHTAYWMPEQKQFHIKNTSTGESVGCWKPPTKTEKVASPLTFDLNGNGKVDTTNGGKQFDINADGKVDNTAWAGKGDGVLAFDADGDGRVGTDGKELFGNYADIDGDGRSDGLANGFDALRALAVKHLGEAAVADGKLDAQELALLEQLTGLTMLVDGERRSLSDLGITDINLGYEEAGTNADENGNEHRQVGVGFTRNGEENQKVNDVWFKYE</sequence>
<dbReference type="EMBL" id="LYBM01000039">
    <property type="protein sequence ID" value="ODA31220.1"/>
    <property type="molecule type" value="Genomic_DNA"/>
</dbReference>